<dbReference type="EMBL" id="BPLQ01007282">
    <property type="protein sequence ID" value="GIY29167.1"/>
    <property type="molecule type" value="Genomic_DNA"/>
</dbReference>
<evidence type="ECO:0000313" key="2">
    <source>
        <dbReference type="Proteomes" id="UP001054837"/>
    </source>
</evidence>
<dbReference type="AlphaFoldDB" id="A0AAV4S6M9"/>
<sequence length="109" mass="12193">MNSVCSVQRTLCGRSRRTLPVNCQRPIKFSFSRREGERSQSKHIPSIFMLMGLGRWVALGAPFVLSIQHPTIPSSQGGIPEFASEFHCLIAFLLRCQTGGILLFPCWSL</sequence>
<dbReference type="Proteomes" id="UP001054837">
    <property type="component" value="Unassembled WGS sequence"/>
</dbReference>
<gene>
    <name evidence="1" type="ORF">CDAR_489901</name>
</gene>
<accession>A0AAV4S6M9</accession>
<comment type="caution">
    <text evidence="1">The sequence shown here is derived from an EMBL/GenBank/DDBJ whole genome shotgun (WGS) entry which is preliminary data.</text>
</comment>
<keyword evidence="2" id="KW-1185">Reference proteome</keyword>
<organism evidence="1 2">
    <name type="scientific">Caerostris darwini</name>
    <dbReference type="NCBI Taxonomy" id="1538125"/>
    <lineage>
        <taxon>Eukaryota</taxon>
        <taxon>Metazoa</taxon>
        <taxon>Ecdysozoa</taxon>
        <taxon>Arthropoda</taxon>
        <taxon>Chelicerata</taxon>
        <taxon>Arachnida</taxon>
        <taxon>Araneae</taxon>
        <taxon>Araneomorphae</taxon>
        <taxon>Entelegynae</taxon>
        <taxon>Araneoidea</taxon>
        <taxon>Araneidae</taxon>
        <taxon>Caerostris</taxon>
    </lineage>
</organism>
<reference evidence="1 2" key="1">
    <citation type="submission" date="2021-06" db="EMBL/GenBank/DDBJ databases">
        <title>Caerostris darwini draft genome.</title>
        <authorList>
            <person name="Kono N."/>
            <person name="Arakawa K."/>
        </authorList>
    </citation>
    <scope>NUCLEOTIDE SEQUENCE [LARGE SCALE GENOMIC DNA]</scope>
</reference>
<evidence type="ECO:0000313" key="1">
    <source>
        <dbReference type="EMBL" id="GIY29167.1"/>
    </source>
</evidence>
<proteinExistence type="predicted"/>
<protein>
    <submittedName>
        <fullName evidence="1">Uncharacterized protein</fullName>
    </submittedName>
</protein>
<name>A0AAV4S6M9_9ARAC</name>